<name>A0A7G2E788_ARATH</name>
<dbReference type="Gene3D" id="3.40.50.1820">
    <property type="entry name" value="alpha/beta hydrolase"/>
    <property type="match status" value="2"/>
</dbReference>
<dbReference type="SUPFAM" id="SSF53474">
    <property type="entry name" value="alpha/beta-Hydrolases"/>
    <property type="match status" value="2"/>
</dbReference>
<proteinExistence type="predicted"/>
<keyword evidence="1" id="KW-0812">Transmembrane</keyword>
<evidence type="ECO:0000256" key="1">
    <source>
        <dbReference type="SAM" id="Phobius"/>
    </source>
</evidence>
<dbReference type="Proteomes" id="UP000516314">
    <property type="component" value="Chromosome 1"/>
</dbReference>
<dbReference type="Pfam" id="PF00561">
    <property type="entry name" value="Abhydrolase_1"/>
    <property type="match status" value="1"/>
</dbReference>
<dbReference type="InterPro" id="IPR000073">
    <property type="entry name" value="AB_hydrolase_1"/>
</dbReference>
<evidence type="ECO:0000313" key="4">
    <source>
        <dbReference type="EMBL" id="CAD5317181.1"/>
    </source>
</evidence>
<keyword evidence="1" id="KW-0472">Membrane</keyword>
<feature type="domain" description="AB hydrolase-1" evidence="2">
    <location>
        <begin position="507"/>
        <end position="742"/>
    </location>
</feature>
<feature type="domain" description="AB hydrolase-1" evidence="3">
    <location>
        <begin position="86"/>
        <end position="348"/>
    </location>
</feature>
<reference evidence="4 5" key="1">
    <citation type="submission" date="2020-09" db="EMBL/GenBank/DDBJ databases">
        <authorList>
            <person name="Ashkenazy H."/>
        </authorList>
    </citation>
    <scope>NUCLEOTIDE SEQUENCE [LARGE SCALE GENOMIC DNA]</scope>
    <source>
        <strain evidence="5">cv. Cdm-0</strain>
    </source>
</reference>
<dbReference type="EMBL" id="LR881466">
    <property type="protein sequence ID" value="CAD5317181.1"/>
    <property type="molecule type" value="Genomic_DNA"/>
</dbReference>
<dbReference type="AlphaFoldDB" id="A0A7G2E788"/>
<evidence type="ECO:0000313" key="5">
    <source>
        <dbReference type="Proteomes" id="UP000516314"/>
    </source>
</evidence>
<evidence type="ECO:0000259" key="2">
    <source>
        <dbReference type="Pfam" id="PF00561"/>
    </source>
</evidence>
<evidence type="ECO:0000259" key="3">
    <source>
        <dbReference type="Pfam" id="PF12697"/>
    </source>
</evidence>
<accession>A0A7G2E788</accession>
<dbReference type="PANTHER" id="PTHR45763:SF24">
    <property type="entry name" value="ALPHA_BETA-HYDROLASES SUPERFAMILY PROTEIN"/>
    <property type="match status" value="1"/>
</dbReference>
<dbReference type="FunFam" id="3.40.50.1820:FF:000270">
    <property type="entry name" value="Alpha/beta-Hydrolases superfamily protein"/>
    <property type="match status" value="2"/>
</dbReference>
<dbReference type="PANTHER" id="PTHR45763">
    <property type="entry name" value="HYDROLASE, ALPHA/BETA FOLD FAMILY PROTEIN, EXPRESSED-RELATED"/>
    <property type="match status" value="1"/>
</dbReference>
<dbReference type="Pfam" id="PF12697">
    <property type="entry name" value="Abhydrolase_6"/>
    <property type="match status" value="1"/>
</dbReference>
<feature type="transmembrane region" description="Helical" evidence="1">
    <location>
        <begin position="20"/>
        <end position="37"/>
    </location>
</feature>
<protein>
    <submittedName>
        <fullName evidence="4">(thale cress) hypothetical protein</fullName>
    </submittedName>
</protein>
<sequence length="762" mass="86691">MTRDSSRNSSLKPWPRKNFLFPSVVIVIVGIIVAFTYQSKLKPPPPKLCGSSGGPPITAPRIKLQDGRYLAYKEHGLPREKANRKIVFIHGSDCCRHDAVFATLLSPDLVEELGVYMVSFDRPGYCESDPHPSRTPRSLVSDIEELADQLSLGSKFYVLGYSMGGQAAWGCLKYIPHRLAGVTLVAPVVNYYWKNLPLNVSTEGFNFQQKRDQLAVRVAHYTPWLIYWWNTQKWFPGSSIANRDHSLLAQPDKDIISKLGSSRKPHWAEVRQQGIHESINRDMIVGFGNWEFDPLDLENPFLNKEGSVHLWQGDEDMLVPAKLQRYLAHQLPWVHYHEVPRSGHFFHYTKGVVDDIVKSLLTSDVRASRVFGSLFQESSPLPPCLSDHLTVREMASDSSRKSSLKPSSRKSFLFPSVVIVIVGIIVAFTYQSKLKPPPPKLCGSSGGPPITAPRIKLQDGRYLAYKEHGLPREKANRKIVFIHGSDCCRHDAVFATLLSPDLVEELGVYMVSFDRPGYCESDPHPSRTPRSLVSDIEELADQLSLGSKFYVIGKSMGGQAAWGCLKYIPHRLAGVTLVAPVVNYYWRNLPLNVSTEGFNFQQKRDQWAVRVAHYAPWLIYWWNTQKWFPGSSIANRDSLLSQSDRDIISKRGYTRKPHWAEVRQQGIHESINRDMIVGFGNWEFDPLDLDNPFLNNEGFVHLWQGDEDMLVPVKLQRYLAHQLPWVHYHEVPRSGHFFHFTKGVVDNIVTMLLTTDTDTIRQ</sequence>
<gene>
    <name evidence="4" type="ORF">AT9943_LOCUS5466</name>
</gene>
<dbReference type="InterPro" id="IPR029058">
    <property type="entry name" value="AB_hydrolase_fold"/>
</dbReference>
<keyword evidence="1" id="KW-1133">Transmembrane helix</keyword>
<organism evidence="4 5">
    <name type="scientific">Arabidopsis thaliana</name>
    <name type="common">Mouse-ear cress</name>
    <dbReference type="NCBI Taxonomy" id="3702"/>
    <lineage>
        <taxon>Eukaryota</taxon>
        <taxon>Viridiplantae</taxon>
        <taxon>Streptophyta</taxon>
        <taxon>Embryophyta</taxon>
        <taxon>Tracheophyta</taxon>
        <taxon>Spermatophyta</taxon>
        <taxon>Magnoliopsida</taxon>
        <taxon>eudicotyledons</taxon>
        <taxon>Gunneridae</taxon>
        <taxon>Pentapetalae</taxon>
        <taxon>rosids</taxon>
        <taxon>malvids</taxon>
        <taxon>Brassicales</taxon>
        <taxon>Brassicaceae</taxon>
        <taxon>Camelineae</taxon>
        <taxon>Arabidopsis</taxon>
    </lineage>
</organism>